<gene>
    <name evidence="2" type="ORF">FEJ81_14290</name>
</gene>
<dbReference type="AlphaFoldDB" id="A0A4P8WN56"/>
<dbReference type="GeneID" id="40266465"/>
<evidence type="ECO:0008006" key="4">
    <source>
        <dbReference type="Google" id="ProtNLM"/>
    </source>
</evidence>
<protein>
    <recommendedName>
        <fullName evidence="4">WD40 repeat domain-containing protein</fullName>
    </recommendedName>
</protein>
<organism evidence="2 3">
    <name type="scientific">Natrinema versiforme</name>
    <dbReference type="NCBI Taxonomy" id="88724"/>
    <lineage>
        <taxon>Archaea</taxon>
        <taxon>Methanobacteriati</taxon>
        <taxon>Methanobacteriota</taxon>
        <taxon>Stenosarchaea group</taxon>
        <taxon>Halobacteria</taxon>
        <taxon>Halobacteriales</taxon>
        <taxon>Natrialbaceae</taxon>
        <taxon>Natrinema</taxon>
    </lineage>
</organism>
<dbReference type="RefSeq" id="WP_138245919.1">
    <property type="nucleotide sequence ID" value="NZ_CP040330.1"/>
</dbReference>
<feature type="region of interest" description="Disordered" evidence="1">
    <location>
        <begin position="231"/>
        <end position="288"/>
    </location>
</feature>
<feature type="compositionally biased region" description="Acidic residues" evidence="1">
    <location>
        <begin position="274"/>
        <end position="286"/>
    </location>
</feature>
<evidence type="ECO:0000313" key="3">
    <source>
        <dbReference type="Proteomes" id="UP000302218"/>
    </source>
</evidence>
<feature type="compositionally biased region" description="Acidic residues" evidence="1">
    <location>
        <begin position="241"/>
        <end position="265"/>
    </location>
</feature>
<evidence type="ECO:0000313" key="2">
    <source>
        <dbReference type="EMBL" id="QCS43461.1"/>
    </source>
</evidence>
<dbReference type="KEGG" id="nvr:FEJ81_14290"/>
<evidence type="ECO:0000256" key="1">
    <source>
        <dbReference type="SAM" id="MobiDB-lite"/>
    </source>
</evidence>
<name>A0A4P8WN56_9EURY</name>
<accession>A0A4P8WN56</accession>
<dbReference type="EMBL" id="CP040330">
    <property type="protein sequence ID" value="QCS43461.1"/>
    <property type="molecule type" value="Genomic_DNA"/>
</dbReference>
<feature type="region of interest" description="Disordered" evidence="1">
    <location>
        <begin position="16"/>
        <end position="88"/>
    </location>
</feature>
<proteinExistence type="predicted"/>
<dbReference type="OrthoDB" id="320255at2157"/>
<reference evidence="3" key="1">
    <citation type="submission" date="2019-05" db="EMBL/GenBank/DDBJ databases">
        <title>Genome sequence and methylation pattern of the halophilic Archaeon Natrinema versiforme BOL5-4.</title>
        <authorList>
            <person name="DasSarma P."/>
            <person name="Anton B.P."/>
            <person name="DasSarma S.L."/>
            <person name="Martinez F.L."/>
            <person name="Guzman D."/>
            <person name="Roberts R.J."/>
            <person name="DasSarma S."/>
        </authorList>
    </citation>
    <scope>NUCLEOTIDE SEQUENCE [LARGE SCALE GENOMIC DNA]</scope>
    <source>
        <strain evidence="3">BOL5-4</strain>
    </source>
</reference>
<sequence length="424" mass="44664">MIDRLDESLTDALDWLQRVGPATDGRDDGGDESGDDAADRRADGGDLDAEMQPDSSATDRSRDDRDDGDRSGWEAVESPTSRTLHGVVHGQDGPYACGEGGLLLHRAPDGWRILLERGPGVSENTLRSIATTDDGCRLWFAGDSGALGYYDVADGHLSDYSAPMEKTSTWEAIAVTGKTGEERVRVANGSGEVLDCAVEDGCPVWGEVVKPGGGSTIPGLTAGPDGFYAVDTSGGAYSEPADGDSDDSDPSSEAADDTTAAEDTTDSGSRDDQPADTEPTDSDPEEWDRIGVRNAQVDFQDVWAGTDSVFIAGADGIAYRYDPHCENWTPLHVGQGALQAIRSVGTDAVAVATGGRIYERDKSVRWTRLEAPTEQSLRGLALARSSDDVDDGLATVSVDVAVGAGGAILERDRRARSSDRDGSS</sequence>
<dbReference type="Proteomes" id="UP000302218">
    <property type="component" value="Chromosome"/>
</dbReference>
<feature type="compositionally biased region" description="Basic and acidic residues" evidence="1">
    <location>
        <begin position="57"/>
        <end position="72"/>
    </location>
</feature>